<keyword evidence="2" id="KW-0694">RNA-binding</keyword>
<comment type="similarity">
    <text evidence="2">Belongs to the CRISPR-associated protein Cas5 family. Subtype I-C/Dvulg subfamily.</text>
</comment>
<dbReference type="NCBIfam" id="TIGR02593">
    <property type="entry name" value="CRISPR_cas5"/>
    <property type="match status" value="1"/>
</dbReference>
<dbReference type="InterPro" id="IPR021124">
    <property type="entry name" value="CRISPR-assoc_prot_Cas5"/>
</dbReference>
<comment type="caution">
    <text evidence="3">The sequence shown here is derived from an EMBL/GenBank/DDBJ whole genome shotgun (WGS) entry which is preliminary data.</text>
</comment>
<keyword evidence="2" id="KW-0378">Hydrolase</keyword>
<dbReference type="Proteomes" id="UP000587396">
    <property type="component" value="Unassembled WGS sequence"/>
</dbReference>
<dbReference type="CDD" id="cd09752">
    <property type="entry name" value="Cas5_I-C"/>
    <property type="match status" value="1"/>
</dbReference>
<keyword evidence="2" id="KW-0255">Endonuclease</keyword>
<dbReference type="GO" id="GO:0043571">
    <property type="term" value="P:maintenance of CRISPR repeat elements"/>
    <property type="evidence" value="ECO:0007669"/>
    <property type="project" value="UniProtKB-UniRule"/>
</dbReference>
<dbReference type="RefSeq" id="WP_185906087.1">
    <property type="nucleotide sequence ID" value="NZ_JACMSE010000012.1"/>
</dbReference>
<organism evidence="3 4">
    <name type="scientific">Gordonibacter massiliensis</name>
    <name type="common">ex Traore et al. 2017</name>
    <dbReference type="NCBI Taxonomy" id="1841863"/>
    <lineage>
        <taxon>Bacteria</taxon>
        <taxon>Bacillati</taxon>
        <taxon>Actinomycetota</taxon>
        <taxon>Coriobacteriia</taxon>
        <taxon>Eggerthellales</taxon>
        <taxon>Eggerthellaceae</taxon>
        <taxon>Gordonibacter</taxon>
    </lineage>
</organism>
<dbReference type="NCBIfam" id="TIGR01876">
    <property type="entry name" value="cas_Cas5d"/>
    <property type="match status" value="1"/>
</dbReference>
<dbReference type="InterPro" id="IPR013422">
    <property type="entry name" value="CRISPR-assoc_prot_Cas5_N"/>
</dbReference>
<dbReference type="AlphaFoldDB" id="A0A842JKY8"/>
<dbReference type="Gene3D" id="3.30.70.2660">
    <property type="match status" value="1"/>
</dbReference>
<dbReference type="PIRSF" id="PIRSF029950">
    <property type="entry name" value="Cas_CT1134"/>
    <property type="match status" value="1"/>
</dbReference>
<proteinExistence type="inferred from homology"/>
<name>A0A842JKY8_9ACTN</name>
<protein>
    <recommendedName>
        <fullName evidence="2">pre-crRNA processing endonuclease</fullName>
        <ecNumber evidence="2">3.1.-.-</ecNumber>
    </recommendedName>
</protein>
<evidence type="ECO:0000313" key="4">
    <source>
        <dbReference type="Proteomes" id="UP000587396"/>
    </source>
</evidence>
<keyword evidence="4" id="KW-1185">Reference proteome</keyword>
<evidence type="ECO:0000313" key="3">
    <source>
        <dbReference type="EMBL" id="MBC2890375.1"/>
    </source>
</evidence>
<keyword evidence="1 2" id="KW-0051">Antiviral defense</keyword>
<dbReference type="GO" id="GO:0004519">
    <property type="term" value="F:endonuclease activity"/>
    <property type="evidence" value="ECO:0007669"/>
    <property type="project" value="UniProtKB-UniRule"/>
</dbReference>
<evidence type="ECO:0000256" key="2">
    <source>
        <dbReference type="PIRNR" id="PIRNR029950"/>
    </source>
</evidence>
<comment type="function">
    <text evidence="2">CRISPR (clustered regularly interspaced short palindromic repeat) is an adaptive immune system that provides protection against mobile genetic elements (viruses, transposable elements and conjugative plasmids). CRISPR clusters contain spacers, sequences complementary to antecedent mobile elements, and target invading nucleic acids. CRISPR clusters are transcribed and processed into CRISPR RNA (crRNA).</text>
</comment>
<dbReference type="GO" id="GO:0051607">
    <property type="term" value="P:defense response to virus"/>
    <property type="evidence" value="ECO:0007669"/>
    <property type="project" value="UniProtKB-UniRule"/>
</dbReference>
<dbReference type="EC" id="3.1.-.-" evidence="2"/>
<dbReference type="GO" id="GO:0003723">
    <property type="term" value="F:RNA binding"/>
    <property type="evidence" value="ECO:0007669"/>
    <property type="project" value="UniProtKB-UniRule"/>
</dbReference>
<gene>
    <name evidence="3" type="primary">cas5c</name>
    <name evidence="3" type="ORF">H7313_13640</name>
</gene>
<sequence>MGYGIKVLARGPRACFTRPEMKAERVSYDVLTPSAARGLIEAVHWKPAIRWHIDRIEVLNEIRFDTFRRNELGGKLSYRNAKAAMERGEEVCEAANEDRQQRATMYLRDVAYVIDAHFTLTEQAGEDDTVEKHYNIALRRLRKGQCFNQPYFGCREFPAEVSLLEEGCESPTSFYAGTGERDLGFMLYDIDFDHDMEPLFFRAAMRDGVIDVAAAREAVVR</sequence>
<reference evidence="3 4" key="1">
    <citation type="submission" date="2020-08" db="EMBL/GenBank/DDBJ databases">
        <authorList>
            <person name="Liu C."/>
            <person name="Sun Q."/>
        </authorList>
    </citation>
    <scope>NUCLEOTIDE SEQUENCE [LARGE SCALE GENOMIC DNA]</scope>
    <source>
        <strain evidence="3 4">N22</strain>
    </source>
</reference>
<evidence type="ECO:0000256" key="1">
    <source>
        <dbReference type="ARBA" id="ARBA00023118"/>
    </source>
</evidence>
<keyword evidence="2" id="KW-0540">Nuclease</keyword>
<dbReference type="InterPro" id="IPR010155">
    <property type="entry name" value="CRISPR-assoc_prot_Cas5d"/>
</dbReference>
<accession>A0A842JKY8</accession>
<dbReference type="GO" id="GO:0016787">
    <property type="term" value="F:hydrolase activity"/>
    <property type="evidence" value="ECO:0007669"/>
    <property type="project" value="UniProtKB-KW"/>
</dbReference>
<dbReference type="Pfam" id="PF09704">
    <property type="entry name" value="Cas_Cas5d"/>
    <property type="match status" value="1"/>
</dbReference>
<dbReference type="EMBL" id="JACMSE010000012">
    <property type="protein sequence ID" value="MBC2890375.1"/>
    <property type="molecule type" value="Genomic_DNA"/>
</dbReference>